<reference evidence="1 2" key="1">
    <citation type="journal article" date="2013" name="PLoS ONE">
        <title>Bacterial endosymbiosis in a chordate host: long-term co-evolution and conservation of secondary metabolism.</title>
        <authorList>
            <person name="Kwan J.C."/>
            <person name="Schmidt E.W."/>
        </authorList>
    </citation>
    <scope>NUCLEOTIDE SEQUENCE [LARGE SCALE GENOMIC DNA]</scope>
    <source>
        <strain evidence="2">L6</strain>
    </source>
</reference>
<dbReference type="Proteomes" id="UP000018951">
    <property type="component" value="Unassembled WGS sequence"/>
</dbReference>
<dbReference type="AlphaFoldDB" id="W2V030"/>
<name>W2V030_9RICK</name>
<protein>
    <submittedName>
        <fullName evidence="1">Uncharacterized protein</fullName>
    </submittedName>
</protein>
<evidence type="ECO:0000313" key="1">
    <source>
        <dbReference type="EMBL" id="ETO91012.1"/>
    </source>
</evidence>
<evidence type="ECO:0000313" key="2">
    <source>
        <dbReference type="Proteomes" id="UP000018951"/>
    </source>
</evidence>
<keyword evidence="2" id="KW-1185">Reference proteome</keyword>
<gene>
    <name evidence="1" type="ORF">P857_87</name>
</gene>
<organism evidence="1 2">
    <name type="scientific">Candidatus Xenolissoclinum pacificiensis L6</name>
    <dbReference type="NCBI Taxonomy" id="1401685"/>
    <lineage>
        <taxon>Bacteria</taxon>
        <taxon>Pseudomonadati</taxon>
        <taxon>Pseudomonadota</taxon>
        <taxon>Alphaproteobacteria</taxon>
        <taxon>Rickettsiales</taxon>
        <taxon>Anaplasmataceae</taxon>
        <taxon>Candidatus Xenolissoclinum</taxon>
    </lineage>
</organism>
<sequence length="813" mass="94276">MHIPGNDDKSKVSVFSTWIFNLGSCEFQQDIVEYFVHLVKNDDPLLLNLPVKEREALVHMWLYLASAEDHPDIKEDVVEKIAPFLEKLFHGDGVEHWDTVKLCEFLSFFWEQKSDHRLLQELENYMHGAIKGIPVTKQAEFILKEYMIPRFLQRYHDVIQYNSGVIYDLEGLIVDFLAVVQQGSWCDVLCNKGIGESIDNIINDHYKQMNQAQSKKTRIISVPYEGFKSVPYEGFKSETIECLNKFVKQIQDEIDQIGEKIEGDHVKFFNVCVEHDTYIRIVIRSMIFALINNSESVGDFRFKRVFEYISEDQQKEISNRFCGSIKNRFPYEAYKFFAKNNSIEGLQEISEDHIFKSVVTDLKKNFTWLKDALLHGYSRTQSICMSQIVKYLPSVVNGFFQRGDFDIGKFLPISDFRATKEAINKIHQFINSLTCYVGVYPGSLRTDIKKVIVDKLSAKIAQSLLGIQVKCEIQDIDEYLKNMQRDNARDPFFQELCRQYPNCAIYDQMDIVTLSKLKNPEHQPLLKMDWDMYVNLEEVIKMGNKHGMVYTMICQKELFHDKYIDLAFVFVKDSELYNLIKETYGDFCYSEDENLSKIRENFIEIKVTRSLDRNMNVVLGVCPKIYLRMINAIQILLLKSLSVELKEILRQNMLTSIRLQSRYGCSDQWRNVGEIIIRDNNLGLDERGMIASACMISVLAPSMNRGLDGYLSKYENIPYLINTENFKRGGSMGTDFSADLKEENIPCLANLVLLNTIENHTIRDKELIHYINYLISQEKRLADIQYTPGEDTSSLQSITIEPVVGHQAILNCS</sequence>
<comment type="caution">
    <text evidence="1">The sequence shown here is derived from an EMBL/GenBank/DDBJ whole genome shotgun (WGS) entry which is preliminary data.</text>
</comment>
<proteinExistence type="predicted"/>
<dbReference type="EMBL" id="AXCJ01000009">
    <property type="protein sequence ID" value="ETO91012.1"/>
    <property type="molecule type" value="Genomic_DNA"/>
</dbReference>
<accession>W2V030</accession>